<dbReference type="EMBL" id="MRCC01000007">
    <property type="protein sequence ID" value="OKH26960.1"/>
    <property type="molecule type" value="Genomic_DNA"/>
</dbReference>
<proteinExistence type="predicted"/>
<evidence type="ECO:0000313" key="1">
    <source>
        <dbReference type="EMBL" id="OKH26960.1"/>
    </source>
</evidence>
<evidence type="ECO:0000313" key="2">
    <source>
        <dbReference type="Proteomes" id="UP000185984"/>
    </source>
</evidence>
<protein>
    <submittedName>
        <fullName evidence="1">Metal-binding protein</fullName>
    </submittedName>
</protein>
<dbReference type="STRING" id="247279.NIES1031_09505"/>
<dbReference type="InterPro" id="IPR018664">
    <property type="entry name" value="DUF2103_metal-binding"/>
</dbReference>
<dbReference type="OrthoDB" id="463560at2"/>
<dbReference type="AlphaFoldDB" id="A0A1U7HTM9"/>
<dbReference type="Proteomes" id="UP000185984">
    <property type="component" value="Unassembled WGS sequence"/>
</dbReference>
<sequence>MNNPASGRLVLNHSTHIPGLIPVLDRLTKVEGIQTITPGVIGRVKGHIPRMQLRVSVPIRGGFKIIVRQGKTVQEVFILTTLSQDKLEDVIAIALTK</sequence>
<dbReference type="RefSeq" id="WP_073549184.1">
    <property type="nucleotide sequence ID" value="NZ_CAWMVK010000041.1"/>
</dbReference>
<accession>A0A1U7HTM9</accession>
<organism evidence="1 2">
    <name type="scientific">Chroogloeocystis siderophila 5.2 s.c.1</name>
    <dbReference type="NCBI Taxonomy" id="247279"/>
    <lineage>
        <taxon>Bacteria</taxon>
        <taxon>Bacillati</taxon>
        <taxon>Cyanobacteriota</taxon>
        <taxon>Cyanophyceae</taxon>
        <taxon>Oscillatoriophycideae</taxon>
        <taxon>Chroococcales</taxon>
        <taxon>Chroococcaceae</taxon>
        <taxon>Chroogloeocystis</taxon>
    </lineage>
</organism>
<comment type="caution">
    <text evidence="1">The sequence shown here is derived from an EMBL/GenBank/DDBJ whole genome shotgun (WGS) entry which is preliminary data.</text>
</comment>
<name>A0A1U7HTM9_9CHRO</name>
<gene>
    <name evidence="1" type="ORF">NIES1031_09505</name>
</gene>
<reference evidence="1 2" key="1">
    <citation type="submission" date="2016-11" db="EMBL/GenBank/DDBJ databases">
        <title>Draft Genome Sequences of Nine Cyanobacterial Strains from Diverse Habitats.</title>
        <authorList>
            <person name="Zhu T."/>
            <person name="Hou S."/>
            <person name="Lu X."/>
            <person name="Hess W.R."/>
        </authorList>
    </citation>
    <scope>NUCLEOTIDE SEQUENCE [LARGE SCALE GENOMIC DNA]</scope>
    <source>
        <strain evidence="1 2">5.2 s.c.1</strain>
    </source>
</reference>
<keyword evidence="2" id="KW-1185">Reference proteome</keyword>
<dbReference type="Pfam" id="PF09876">
    <property type="entry name" value="DUF2103"/>
    <property type="match status" value="1"/>
</dbReference>